<comment type="catalytic activity">
    <reaction evidence="6">
        <text>2 superoxide + 2 H(+) = H2O2 + O2</text>
        <dbReference type="Rhea" id="RHEA:20696"/>
        <dbReference type="ChEBI" id="CHEBI:15378"/>
        <dbReference type="ChEBI" id="CHEBI:15379"/>
        <dbReference type="ChEBI" id="CHEBI:16240"/>
        <dbReference type="ChEBI" id="CHEBI:18421"/>
        <dbReference type="EC" id="1.15.1.1"/>
    </reaction>
</comment>
<dbReference type="Pfam" id="PF02777">
    <property type="entry name" value="Sod_Fe_C"/>
    <property type="match status" value="1"/>
</dbReference>
<comment type="similarity">
    <text evidence="1 6">Belongs to the iron/manganese superoxide dismutase family.</text>
</comment>
<dbReference type="KEGG" id="lpil:LIP_0118"/>
<evidence type="ECO:0000256" key="3">
    <source>
        <dbReference type="ARBA" id="ARBA00022723"/>
    </source>
</evidence>
<gene>
    <name evidence="9" type="ORF">LIP_0118</name>
</gene>
<dbReference type="FunFam" id="3.55.40.20:FF:000001">
    <property type="entry name" value="Superoxide dismutase"/>
    <property type="match status" value="1"/>
</dbReference>
<dbReference type="InterPro" id="IPR019832">
    <property type="entry name" value="Mn/Fe_SOD_C"/>
</dbReference>
<dbReference type="PANTHER" id="PTHR43595:SF2">
    <property type="entry name" value="SMALL RIBOSOMAL SUBUNIT PROTEIN MS42"/>
    <property type="match status" value="1"/>
</dbReference>
<dbReference type="SUPFAM" id="SSF54719">
    <property type="entry name" value="Fe,Mn superoxide dismutase (SOD), C-terminal domain"/>
    <property type="match status" value="1"/>
</dbReference>
<dbReference type="SUPFAM" id="SSF46609">
    <property type="entry name" value="Fe,Mn superoxide dismutase (SOD), N-terminal domain"/>
    <property type="match status" value="1"/>
</dbReference>
<sequence>MAHELPPLPYGFDALEPYIDAQTMQIHHDKHHGTYVNNLNAALESADAGLRALGVEQLLQRINEVPESIRTAVRNNGGGHANHSMFWEIMAPNAGGAPSGELGSAITSAFGSFDSFKETFAKAALGRFGSGWAWLVLKGGRLEVSSTANQDSPYMEGQVPILGLDVWEHAYYLKYQNRRPEYVQAWWNVVNWPEVNQRFLKARS</sequence>
<feature type="binding site" evidence="5">
    <location>
        <position position="165"/>
    </location>
    <ligand>
        <name>Mn(2+)</name>
        <dbReference type="ChEBI" id="CHEBI:29035"/>
    </ligand>
</feature>
<keyword evidence="4 6" id="KW-0560">Oxidoreductase</keyword>
<feature type="domain" description="Manganese/iron superoxide dismutase N-terminal" evidence="7">
    <location>
        <begin position="3"/>
        <end position="91"/>
    </location>
</feature>
<dbReference type="Pfam" id="PF00081">
    <property type="entry name" value="Sod_Fe_N"/>
    <property type="match status" value="1"/>
</dbReference>
<evidence type="ECO:0000256" key="6">
    <source>
        <dbReference type="RuleBase" id="RU000414"/>
    </source>
</evidence>
<evidence type="ECO:0000256" key="1">
    <source>
        <dbReference type="ARBA" id="ARBA00008714"/>
    </source>
</evidence>
<keyword evidence="10" id="KW-1185">Reference proteome</keyword>
<dbReference type="PATRIC" id="fig|1555112.3.peg.121"/>
<dbReference type="PRINTS" id="PR01703">
    <property type="entry name" value="MNSODISMTASE"/>
</dbReference>
<feature type="binding site" evidence="5">
    <location>
        <position position="83"/>
    </location>
    <ligand>
        <name>Mn(2+)</name>
        <dbReference type="ChEBI" id="CHEBI:29035"/>
    </ligand>
</feature>
<dbReference type="PROSITE" id="PS00088">
    <property type="entry name" value="SOD_MN"/>
    <property type="match status" value="1"/>
</dbReference>
<evidence type="ECO:0000256" key="2">
    <source>
        <dbReference type="ARBA" id="ARBA00012682"/>
    </source>
</evidence>
<dbReference type="OrthoDB" id="9803125at2"/>
<comment type="function">
    <text evidence="6">Destroys radicals which are normally produced within the cells and which are toxic to biological systems.</text>
</comment>
<dbReference type="GO" id="GO:0004784">
    <property type="term" value="F:superoxide dismutase activity"/>
    <property type="evidence" value="ECO:0007669"/>
    <property type="project" value="UniProtKB-EC"/>
</dbReference>
<organism evidence="9 10">
    <name type="scientific">Limnochorda pilosa</name>
    <dbReference type="NCBI Taxonomy" id="1555112"/>
    <lineage>
        <taxon>Bacteria</taxon>
        <taxon>Bacillati</taxon>
        <taxon>Bacillota</taxon>
        <taxon>Limnochordia</taxon>
        <taxon>Limnochordales</taxon>
        <taxon>Limnochordaceae</taxon>
        <taxon>Limnochorda</taxon>
    </lineage>
</organism>
<dbReference type="AlphaFoldDB" id="A0A0K2SFV8"/>
<dbReference type="InterPro" id="IPR019831">
    <property type="entry name" value="Mn/Fe_SOD_N"/>
</dbReference>
<evidence type="ECO:0000313" key="10">
    <source>
        <dbReference type="Proteomes" id="UP000065807"/>
    </source>
</evidence>
<evidence type="ECO:0000313" key="9">
    <source>
        <dbReference type="EMBL" id="BAS25975.1"/>
    </source>
</evidence>
<dbReference type="Gene3D" id="1.10.287.990">
    <property type="entry name" value="Fe,Mn superoxide dismutase (SOD) domain"/>
    <property type="match status" value="1"/>
</dbReference>
<dbReference type="RefSeq" id="WP_068132927.1">
    <property type="nucleotide sequence ID" value="NZ_AP014924.1"/>
</dbReference>
<dbReference type="Gene3D" id="3.55.40.20">
    <property type="entry name" value="Iron/manganese superoxide dismutase, C-terminal domain"/>
    <property type="match status" value="1"/>
</dbReference>
<dbReference type="PIRSF" id="PIRSF000349">
    <property type="entry name" value="SODismutase"/>
    <property type="match status" value="1"/>
</dbReference>
<evidence type="ECO:0000259" key="7">
    <source>
        <dbReference type="Pfam" id="PF00081"/>
    </source>
</evidence>
<feature type="binding site" evidence="5">
    <location>
        <position position="169"/>
    </location>
    <ligand>
        <name>Mn(2+)</name>
        <dbReference type="ChEBI" id="CHEBI:29035"/>
    </ligand>
</feature>
<dbReference type="EC" id="1.15.1.1" evidence="2 6"/>
<accession>A0A0K2SFV8</accession>
<proteinExistence type="inferred from homology"/>
<dbReference type="FunFam" id="1.10.287.990:FF:000001">
    <property type="entry name" value="Superoxide dismutase"/>
    <property type="match status" value="1"/>
</dbReference>
<reference evidence="10" key="2">
    <citation type="journal article" date="2016" name="Int. J. Syst. Evol. Microbiol.">
        <title>Complete genome sequence and cell structure of Limnochorda pilosa, a Gram-negative spore-former within the phylum Firmicutes.</title>
        <authorList>
            <person name="Watanabe M."/>
            <person name="Kojima H."/>
            <person name="Fukui M."/>
        </authorList>
    </citation>
    <scope>NUCLEOTIDE SEQUENCE [LARGE SCALE GENOMIC DNA]</scope>
    <source>
        <strain evidence="10">HC45</strain>
    </source>
</reference>
<reference evidence="10" key="1">
    <citation type="submission" date="2015-07" db="EMBL/GenBank/DDBJ databases">
        <title>Complete genome sequence and phylogenetic analysis of Limnochorda pilosa.</title>
        <authorList>
            <person name="Watanabe M."/>
            <person name="Kojima H."/>
            <person name="Fukui M."/>
        </authorList>
    </citation>
    <scope>NUCLEOTIDE SEQUENCE [LARGE SCALE GENOMIC DNA]</scope>
    <source>
        <strain evidence="10">HC45</strain>
    </source>
</reference>
<dbReference type="EMBL" id="AP014924">
    <property type="protein sequence ID" value="BAS25975.1"/>
    <property type="molecule type" value="Genomic_DNA"/>
</dbReference>
<protein>
    <recommendedName>
        <fullName evidence="2 6">Superoxide dismutase</fullName>
        <ecNumber evidence="2 6">1.15.1.1</ecNumber>
    </recommendedName>
</protein>
<evidence type="ECO:0000256" key="4">
    <source>
        <dbReference type="ARBA" id="ARBA00023002"/>
    </source>
</evidence>
<keyword evidence="3 5" id="KW-0479">Metal-binding</keyword>
<dbReference type="GO" id="GO:0046872">
    <property type="term" value="F:metal ion binding"/>
    <property type="evidence" value="ECO:0007669"/>
    <property type="project" value="UniProtKB-KW"/>
</dbReference>
<evidence type="ECO:0000256" key="5">
    <source>
        <dbReference type="PIRSR" id="PIRSR000349-1"/>
    </source>
</evidence>
<dbReference type="PANTHER" id="PTHR43595">
    <property type="entry name" value="37S RIBOSOMAL PROTEIN S26, MITOCHONDRIAL"/>
    <property type="match status" value="1"/>
</dbReference>
<name>A0A0K2SFV8_LIMPI</name>
<evidence type="ECO:0000259" key="8">
    <source>
        <dbReference type="Pfam" id="PF02777"/>
    </source>
</evidence>
<dbReference type="InterPro" id="IPR001189">
    <property type="entry name" value="Mn/Fe_SOD"/>
</dbReference>
<dbReference type="Proteomes" id="UP000065807">
    <property type="component" value="Chromosome"/>
</dbReference>
<dbReference type="STRING" id="1555112.LIP_0118"/>
<dbReference type="InterPro" id="IPR036314">
    <property type="entry name" value="SOD_C_sf"/>
</dbReference>
<feature type="binding site" evidence="5">
    <location>
        <position position="27"/>
    </location>
    <ligand>
        <name>Mn(2+)</name>
        <dbReference type="ChEBI" id="CHEBI:29035"/>
    </ligand>
</feature>
<dbReference type="InterPro" id="IPR019833">
    <property type="entry name" value="Mn/Fe_SOD_BS"/>
</dbReference>
<feature type="domain" description="Manganese/iron superoxide dismutase C-terminal" evidence="8">
    <location>
        <begin position="98"/>
        <end position="198"/>
    </location>
</feature>
<dbReference type="InterPro" id="IPR036324">
    <property type="entry name" value="Mn/Fe_SOD_N_sf"/>
</dbReference>
<dbReference type="GO" id="GO:0005737">
    <property type="term" value="C:cytoplasm"/>
    <property type="evidence" value="ECO:0007669"/>
    <property type="project" value="TreeGrafter"/>
</dbReference>